<dbReference type="AlphaFoldDB" id="A0AAU9X5H1"/>
<proteinExistence type="predicted"/>
<protein>
    <submittedName>
        <fullName evidence="1">Uncharacterized protein</fullName>
    </submittedName>
</protein>
<keyword evidence="2" id="KW-1185">Reference proteome</keyword>
<reference evidence="1 2" key="1">
    <citation type="submission" date="2022-05" db="EMBL/GenBank/DDBJ databases">
        <authorList>
            <consortium name="Genoscope - CEA"/>
            <person name="William W."/>
        </authorList>
    </citation>
    <scope>NUCLEOTIDE SEQUENCE [LARGE SCALE GENOMIC DNA]</scope>
</reference>
<organism evidence="1 2">
    <name type="scientific">Pocillopora meandrina</name>
    <dbReference type="NCBI Taxonomy" id="46732"/>
    <lineage>
        <taxon>Eukaryota</taxon>
        <taxon>Metazoa</taxon>
        <taxon>Cnidaria</taxon>
        <taxon>Anthozoa</taxon>
        <taxon>Hexacorallia</taxon>
        <taxon>Scleractinia</taxon>
        <taxon>Astrocoeniina</taxon>
        <taxon>Pocilloporidae</taxon>
        <taxon>Pocillopora</taxon>
    </lineage>
</organism>
<evidence type="ECO:0000313" key="2">
    <source>
        <dbReference type="Proteomes" id="UP001159428"/>
    </source>
</evidence>
<dbReference type="EMBL" id="CALNXJ010000031">
    <property type="protein sequence ID" value="CAH3137140.1"/>
    <property type="molecule type" value="Genomic_DNA"/>
</dbReference>
<comment type="caution">
    <text evidence="1">The sequence shown here is derived from an EMBL/GenBank/DDBJ whole genome shotgun (WGS) entry which is preliminary data.</text>
</comment>
<gene>
    <name evidence="1" type="ORF">PMEA_00017870</name>
</gene>
<dbReference type="Proteomes" id="UP001159428">
    <property type="component" value="Unassembled WGS sequence"/>
</dbReference>
<evidence type="ECO:0000313" key="1">
    <source>
        <dbReference type="EMBL" id="CAH3137140.1"/>
    </source>
</evidence>
<accession>A0AAU9X5H1</accession>
<name>A0AAU9X5H1_9CNID</name>
<sequence length="347" mass="40244">MSFATRNTCICSSCFKRQHEIIVNDQRHAKSGKRCVIKPWTPSSAKEIEKNVWKLYQEKLKLQVTRGCQRLGKQSIDYIEVVRKICPSEIFVEKPTSANSRSLILDVNCQNFWDFVYGQSWKGRVRVCEGELMYKLRETLKMLVSQEKITYFTVTRMFTNHEYIVPKVKVSRLVVRVEQTYYGGVPKKTKKTVRWNLVPDSTFTPRLKCVSPILKNAWDKTATPFLKSKASDVKRSDMENEPTLRRFSTNTKEPERMFNLSATFAKGDFATICLQATEHFIVVREMVTNSRTMNSSTSFTFRRKENLCGTSKIAKTMNDFYTSETLAENFAKTPEFKPSTPLLEMKI</sequence>